<gene>
    <name evidence="1" type="ORF">GSI_14098</name>
</gene>
<name>A0A2G8RS52_9APHY</name>
<organism evidence="1 2">
    <name type="scientific">Ganoderma sinense ZZ0214-1</name>
    <dbReference type="NCBI Taxonomy" id="1077348"/>
    <lineage>
        <taxon>Eukaryota</taxon>
        <taxon>Fungi</taxon>
        <taxon>Dikarya</taxon>
        <taxon>Basidiomycota</taxon>
        <taxon>Agaricomycotina</taxon>
        <taxon>Agaricomycetes</taxon>
        <taxon>Polyporales</taxon>
        <taxon>Polyporaceae</taxon>
        <taxon>Ganoderma</taxon>
    </lineage>
</organism>
<sequence length="350" mass="37656">MLNNEICFDASSVLPCAGCVWVRTIPLVGNSRGIDVDACTDIDTLEALGSGSDDLGGGDQVGGGDTEGGSMFGLFALCAGEESRGHAGRGDDVVFVRAVRLGIAKNASDVGLDDAEGLDIGRVGVVETSIAMGLLLDDARKPLVVLVVCAALEELLEVVATTEGKLEERLALEVGPLVLVLEEFAEGGAHRPETNKVLLELGFRHRVQVGDSAALLRRPFYLFLLRQLDTLLLLSFGQVRLCLRRRKCRLLHEHELGVRREVHLRIHRTQLLVPEALLQLRPHADLVPHPNPSALGLGGLPDRLLLARVDSSDGDERVPPLEREGPLQPEVATRSMAVEGGVDLANLWVE</sequence>
<comment type="caution">
    <text evidence="1">The sequence shown here is derived from an EMBL/GenBank/DDBJ whole genome shotgun (WGS) entry which is preliminary data.</text>
</comment>
<accession>A0A2G8RS52</accession>
<proteinExistence type="predicted"/>
<protein>
    <submittedName>
        <fullName evidence="1">Uncharacterized protein</fullName>
    </submittedName>
</protein>
<keyword evidence="2" id="KW-1185">Reference proteome</keyword>
<evidence type="ECO:0000313" key="2">
    <source>
        <dbReference type="Proteomes" id="UP000230002"/>
    </source>
</evidence>
<dbReference type="AlphaFoldDB" id="A0A2G8RS52"/>
<evidence type="ECO:0000313" key="1">
    <source>
        <dbReference type="EMBL" id="PIL24345.1"/>
    </source>
</evidence>
<dbReference type="EMBL" id="AYKW01000067">
    <property type="protein sequence ID" value="PIL24345.1"/>
    <property type="molecule type" value="Genomic_DNA"/>
</dbReference>
<reference evidence="1 2" key="1">
    <citation type="journal article" date="2015" name="Sci. Rep.">
        <title>Chromosome-level genome map provides insights into diverse defense mechanisms in the medicinal fungus Ganoderma sinense.</title>
        <authorList>
            <person name="Zhu Y."/>
            <person name="Xu J."/>
            <person name="Sun C."/>
            <person name="Zhou S."/>
            <person name="Xu H."/>
            <person name="Nelson D.R."/>
            <person name="Qian J."/>
            <person name="Song J."/>
            <person name="Luo H."/>
            <person name="Xiang L."/>
            <person name="Li Y."/>
            <person name="Xu Z."/>
            <person name="Ji A."/>
            <person name="Wang L."/>
            <person name="Lu S."/>
            <person name="Hayward A."/>
            <person name="Sun W."/>
            <person name="Li X."/>
            <person name="Schwartz D.C."/>
            <person name="Wang Y."/>
            <person name="Chen S."/>
        </authorList>
    </citation>
    <scope>NUCLEOTIDE SEQUENCE [LARGE SCALE GENOMIC DNA]</scope>
    <source>
        <strain evidence="1 2">ZZ0214-1</strain>
    </source>
</reference>
<dbReference type="Proteomes" id="UP000230002">
    <property type="component" value="Unassembled WGS sequence"/>
</dbReference>